<keyword evidence="2 5" id="KW-0547">Nucleotide-binding</keyword>
<keyword evidence="8" id="KW-1185">Reference proteome</keyword>
<comment type="pathway">
    <text evidence="5">Cofactor biosynthesis; 5,6,7,8-tetrahydromethanopterin biosynthesis.</text>
</comment>
<dbReference type="InterPro" id="IPR027510">
    <property type="entry name" value="HMPDK_MptE"/>
</dbReference>
<reference evidence="7 8" key="1">
    <citation type="submission" date="2014-09" db="EMBL/GenBank/DDBJ databases">
        <title>Draft genome sequence of an obligately methylotrophic methanogen, Methanococcoides methylutens, isolated from marine sediment.</title>
        <authorList>
            <person name="Guan Y."/>
            <person name="Ngugi D.K."/>
            <person name="Blom J."/>
            <person name="Ali S."/>
            <person name="Ferry J.G."/>
            <person name="Stingl U."/>
        </authorList>
    </citation>
    <scope>NUCLEOTIDE SEQUENCE [LARGE SCALE GENOMIC DNA]</scope>
    <source>
        <strain evidence="7 8">DSM 2657</strain>
    </source>
</reference>
<feature type="domain" description="6-hydroxymethylpterin diphosphokinase MptE-like" evidence="6">
    <location>
        <begin position="43"/>
        <end position="186"/>
    </location>
</feature>
<dbReference type="OrthoDB" id="34207at2157"/>
<dbReference type="GO" id="GO:0005524">
    <property type="term" value="F:ATP binding"/>
    <property type="evidence" value="ECO:0007669"/>
    <property type="project" value="UniProtKB-UniRule"/>
</dbReference>
<dbReference type="GO" id="GO:0004788">
    <property type="term" value="F:thiamine diphosphokinase activity"/>
    <property type="evidence" value="ECO:0007669"/>
    <property type="project" value="InterPro"/>
</dbReference>
<evidence type="ECO:0000256" key="1">
    <source>
        <dbReference type="ARBA" id="ARBA00022679"/>
    </source>
</evidence>
<dbReference type="GO" id="GO:0009229">
    <property type="term" value="P:thiamine diphosphate biosynthetic process"/>
    <property type="evidence" value="ECO:0007669"/>
    <property type="project" value="InterPro"/>
</dbReference>
<dbReference type="RefSeq" id="WP_048193944.1">
    <property type="nucleotide sequence ID" value="NZ_CAAGSM010000003.1"/>
</dbReference>
<dbReference type="InterPro" id="IPR036759">
    <property type="entry name" value="TPK_catalytic_sf"/>
</dbReference>
<name>A0A099T3I2_METMT</name>
<comment type="similarity">
    <text evidence="5">Belongs to the archaeal 6-HMPDK family.</text>
</comment>
<evidence type="ECO:0000259" key="6">
    <source>
        <dbReference type="Pfam" id="PF01973"/>
    </source>
</evidence>
<dbReference type="GO" id="GO:0000287">
    <property type="term" value="F:magnesium ion binding"/>
    <property type="evidence" value="ECO:0007669"/>
    <property type="project" value="UniProtKB-UniRule"/>
</dbReference>
<protein>
    <recommendedName>
        <fullName evidence="5">6-hydroxymethyl-7,8-dihydropterin pyrophosphokinase</fullName>
        <shortName evidence="5">HPPK</shortName>
        <ecNumber evidence="5">2.7.6.3</ecNumber>
    </recommendedName>
    <alternativeName>
        <fullName evidence="5">2-amino-4-hydroxy-6-hydroxymethyldihydropteridine pyrophosphokinase</fullName>
    </alternativeName>
    <alternativeName>
        <fullName evidence="5">6-hydroxymethyl-7,8-dihydropterin diphosphokinase</fullName>
        <shortName evidence="5">6-HMPDK</shortName>
    </alternativeName>
    <alternativeName>
        <fullName evidence="5">7,8-dihydro-6-hydroxymethylpterin diphosphokinase</fullName>
    </alternativeName>
    <alternativeName>
        <fullName evidence="5">7,8-dihydro-6-hydroxymethylpterin pyrophosphokinase</fullName>
        <shortName evidence="5">PPPK</shortName>
    </alternativeName>
</protein>
<comment type="function">
    <text evidence="5">Catalyzes the transfer of diphosphate from ATP to 6-hydroxymethyl-7,8-dihydropterin (6-HMD), leading to 6-hydroxymethyl-7,8-dihydropterin diphosphate (6-HMDP).</text>
</comment>
<dbReference type="SUPFAM" id="SSF63999">
    <property type="entry name" value="Thiamin pyrophosphokinase, catalytic domain"/>
    <property type="match status" value="1"/>
</dbReference>
<comment type="cofactor">
    <cofactor evidence="5">
        <name>Mg(2+)</name>
        <dbReference type="ChEBI" id="CHEBI:18420"/>
    </cofactor>
</comment>
<proteinExistence type="inferred from homology"/>
<dbReference type="PANTHER" id="PTHR39648:SF1">
    <property type="entry name" value="6-HYDROXYMETHYL-7,8-DIHYDROPTERIN PYROPHOSPHOKINASE"/>
    <property type="match status" value="1"/>
</dbReference>
<evidence type="ECO:0000313" key="8">
    <source>
        <dbReference type="Proteomes" id="UP000029859"/>
    </source>
</evidence>
<keyword evidence="3 5" id="KW-0418">Kinase</keyword>
<evidence type="ECO:0000256" key="2">
    <source>
        <dbReference type="ARBA" id="ARBA00022741"/>
    </source>
</evidence>
<gene>
    <name evidence="5" type="primary">mptE</name>
    <name evidence="7" type="ORF">LI82_05680</name>
</gene>
<keyword evidence="5" id="KW-0460">Magnesium</keyword>
<dbReference type="Gene3D" id="3.40.50.10240">
    <property type="entry name" value="Thiamin pyrophosphokinase, catalytic domain"/>
    <property type="match status" value="1"/>
</dbReference>
<evidence type="ECO:0000256" key="5">
    <source>
        <dbReference type="HAMAP-Rule" id="MF_02131"/>
    </source>
</evidence>
<dbReference type="InterPro" id="IPR002826">
    <property type="entry name" value="MptE-like"/>
</dbReference>
<dbReference type="PANTHER" id="PTHR39648">
    <property type="entry name" value="6-HYDROXYMETHYL-7,8-DIHYDROPTERIN PYROPHOSPHOKINASE"/>
    <property type="match status" value="1"/>
</dbReference>
<dbReference type="EC" id="2.7.6.3" evidence="5"/>
<dbReference type="GO" id="GO:0003848">
    <property type="term" value="F:2-amino-4-hydroxy-6-hydroxymethyldihydropteridine diphosphokinase activity"/>
    <property type="evidence" value="ECO:0007669"/>
    <property type="project" value="UniProtKB-UniRule"/>
</dbReference>
<comment type="catalytic activity">
    <reaction evidence="5">
        <text>6-hydroxymethyl-7,8-dihydropterin + ATP = (7,8-dihydropterin-6-yl)methyl diphosphate + AMP + H(+)</text>
        <dbReference type="Rhea" id="RHEA:11412"/>
        <dbReference type="ChEBI" id="CHEBI:15378"/>
        <dbReference type="ChEBI" id="CHEBI:30616"/>
        <dbReference type="ChEBI" id="CHEBI:44841"/>
        <dbReference type="ChEBI" id="CHEBI:72950"/>
        <dbReference type="ChEBI" id="CHEBI:456215"/>
        <dbReference type="EC" id="2.7.6.3"/>
    </reaction>
</comment>
<dbReference type="Proteomes" id="UP000029859">
    <property type="component" value="Unassembled WGS sequence"/>
</dbReference>
<comment type="caution">
    <text evidence="7">The sequence shown here is derived from an EMBL/GenBank/DDBJ whole genome shotgun (WGS) entry which is preliminary data.</text>
</comment>
<dbReference type="HAMAP" id="MF_02131">
    <property type="entry name" value="HMPDK_arch"/>
    <property type="match status" value="1"/>
</dbReference>
<dbReference type="UniPathway" id="UPA00065"/>
<evidence type="ECO:0000313" key="7">
    <source>
        <dbReference type="EMBL" id="KGK98786.1"/>
    </source>
</evidence>
<organism evidence="7 8">
    <name type="scientific">Methanococcoides methylutens</name>
    <dbReference type="NCBI Taxonomy" id="2226"/>
    <lineage>
        <taxon>Archaea</taxon>
        <taxon>Methanobacteriati</taxon>
        <taxon>Methanobacteriota</taxon>
        <taxon>Stenosarchaea group</taxon>
        <taxon>Methanomicrobia</taxon>
        <taxon>Methanosarcinales</taxon>
        <taxon>Methanosarcinaceae</taxon>
        <taxon>Methanococcoides</taxon>
    </lineage>
</organism>
<dbReference type="GO" id="GO:0016301">
    <property type="term" value="F:kinase activity"/>
    <property type="evidence" value="ECO:0007669"/>
    <property type="project" value="UniProtKB-KW"/>
</dbReference>
<keyword evidence="4 5" id="KW-0067">ATP-binding</keyword>
<evidence type="ECO:0000256" key="3">
    <source>
        <dbReference type="ARBA" id="ARBA00022777"/>
    </source>
</evidence>
<sequence>MDFKKWEPIYEAILEDFGFSREDDENSAILLSNLLIGSGTADTNTLEELISGKDVLVCGNAPKLLIDLKEVNVEDYVIIAADGATAPLVDKGIVPHVIVTDLDGDVEKEIQANQKGSIMVIHAHGDNTEKLLRYVPQFRNVIGTTQAAPFANIHNFGGFTDGDRCVFLASEFNAESITLVGFDFYDKDVTPMKEKKLKWAQRLLGAF</sequence>
<keyword evidence="1 5" id="KW-0808">Transferase</keyword>
<evidence type="ECO:0000256" key="4">
    <source>
        <dbReference type="ARBA" id="ARBA00022840"/>
    </source>
</evidence>
<dbReference type="Pfam" id="PF01973">
    <property type="entry name" value="MptE-like"/>
    <property type="match status" value="1"/>
</dbReference>
<accession>A0A099T3I2</accession>
<dbReference type="AlphaFoldDB" id="A0A099T3I2"/>
<dbReference type="EMBL" id="JRHO01000010">
    <property type="protein sequence ID" value="KGK98786.1"/>
    <property type="molecule type" value="Genomic_DNA"/>
</dbReference>
<dbReference type="GO" id="GO:2001118">
    <property type="term" value="P:tetrahydromethanopterin biosynthetic process"/>
    <property type="evidence" value="ECO:0007669"/>
    <property type="project" value="UniProtKB-UniRule"/>
</dbReference>